<dbReference type="Pfam" id="PF08238">
    <property type="entry name" value="Sel1"/>
    <property type="match status" value="3"/>
</dbReference>
<comment type="similarity">
    <text evidence="1">Belongs to the hcp beta-lactamase family.</text>
</comment>
<evidence type="ECO:0000313" key="3">
    <source>
        <dbReference type="EMBL" id="SFF25883.1"/>
    </source>
</evidence>
<dbReference type="SMART" id="SM00671">
    <property type="entry name" value="SEL1"/>
    <property type="match status" value="2"/>
</dbReference>
<evidence type="ECO:0000256" key="1">
    <source>
        <dbReference type="ARBA" id="ARBA00008486"/>
    </source>
</evidence>
<dbReference type="PANTHER" id="PTHR13891:SF1">
    <property type="entry name" value="CYTOCHROME C OXIDASE ASSEMBLY FACTOR 7"/>
    <property type="match status" value="1"/>
</dbReference>
<sequence length="142" mass="15856">MKGRDQRYKTALKLMQRGGDVAKAHALLAAAADDGDAFSIYALGTWRLHGFFLKKNLREAARLLRLAADADVAYACFDLAICYEQGEGVKKNLSHAAKYYLRAFLLGDEESAASVERIFCWYGSELNLRAISKEFVRATRLS</sequence>
<dbReference type="Proteomes" id="UP000199477">
    <property type="component" value="Unassembled WGS sequence"/>
</dbReference>
<dbReference type="STRING" id="500610.SAMN02799615_02900"/>
<dbReference type="InterPro" id="IPR006597">
    <property type="entry name" value="Sel1-like"/>
</dbReference>
<dbReference type="SUPFAM" id="SSF81901">
    <property type="entry name" value="HCP-like"/>
    <property type="match status" value="1"/>
</dbReference>
<name>A0A1I2H933_9GAMM</name>
<gene>
    <name evidence="3" type="ORF">SAMN02799615_02900</name>
</gene>
<dbReference type="PANTHER" id="PTHR13891">
    <property type="entry name" value="CYTOCHROME C OXIDASE ASSEMBLY FACTOR 7"/>
    <property type="match status" value="1"/>
</dbReference>
<dbReference type="InterPro" id="IPR040239">
    <property type="entry name" value="HcpB-like"/>
</dbReference>
<dbReference type="EMBL" id="FONH01000011">
    <property type="protein sequence ID" value="SFF25883.1"/>
    <property type="molecule type" value="Genomic_DNA"/>
</dbReference>
<organism evidence="3 4">
    <name type="scientific">Dyella marensis</name>
    <dbReference type="NCBI Taxonomy" id="500610"/>
    <lineage>
        <taxon>Bacteria</taxon>
        <taxon>Pseudomonadati</taxon>
        <taxon>Pseudomonadota</taxon>
        <taxon>Gammaproteobacteria</taxon>
        <taxon>Lysobacterales</taxon>
        <taxon>Rhodanobacteraceae</taxon>
        <taxon>Dyella</taxon>
    </lineage>
</organism>
<proteinExistence type="inferred from homology"/>
<dbReference type="Gene3D" id="1.25.40.10">
    <property type="entry name" value="Tetratricopeptide repeat domain"/>
    <property type="match status" value="1"/>
</dbReference>
<evidence type="ECO:0000313" key="4">
    <source>
        <dbReference type="Proteomes" id="UP000199477"/>
    </source>
</evidence>
<keyword evidence="2" id="KW-0677">Repeat</keyword>
<accession>A0A1I2H933</accession>
<keyword evidence="4" id="KW-1185">Reference proteome</keyword>
<dbReference type="RefSeq" id="WP_026635024.1">
    <property type="nucleotide sequence ID" value="NZ_FONH01000011.1"/>
</dbReference>
<evidence type="ECO:0000256" key="2">
    <source>
        <dbReference type="ARBA" id="ARBA00022737"/>
    </source>
</evidence>
<protein>
    <submittedName>
        <fullName evidence="3">Sel1 repeat-containing protein</fullName>
    </submittedName>
</protein>
<dbReference type="AlphaFoldDB" id="A0A1I2H933"/>
<reference evidence="4" key="1">
    <citation type="submission" date="2016-10" db="EMBL/GenBank/DDBJ databases">
        <authorList>
            <person name="Varghese N."/>
            <person name="Submissions S."/>
        </authorList>
    </citation>
    <scope>NUCLEOTIDE SEQUENCE [LARGE SCALE GENOMIC DNA]</scope>
    <source>
        <strain evidence="4">UNC178MFTsu3.1</strain>
    </source>
</reference>
<dbReference type="InterPro" id="IPR011990">
    <property type="entry name" value="TPR-like_helical_dom_sf"/>
</dbReference>